<keyword evidence="3 5" id="KW-1133">Transmembrane helix</keyword>
<evidence type="ECO:0000313" key="6">
    <source>
        <dbReference type="EMBL" id="UYV62308.1"/>
    </source>
</evidence>
<evidence type="ECO:0000256" key="2">
    <source>
        <dbReference type="ARBA" id="ARBA00022692"/>
    </source>
</evidence>
<evidence type="ECO:0000256" key="4">
    <source>
        <dbReference type="ARBA" id="ARBA00023136"/>
    </source>
</evidence>
<evidence type="ECO:0000256" key="3">
    <source>
        <dbReference type="ARBA" id="ARBA00022989"/>
    </source>
</evidence>
<keyword evidence="7" id="KW-1185">Reference proteome</keyword>
<gene>
    <name evidence="6" type="ORF">LAZ67_2000075</name>
</gene>
<dbReference type="PANTHER" id="PTHR12489">
    <property type="entry name" value="LIPOMA HMGIC FUSION PARTNER-LIKE PROTEIN"/>
    <property type="match status" value="1"/>
</dbReference>
<dbReference type="PANTHER" id="PTHR12489:SF1">
    <property type="entry name" value="LP10272P"/>
    <property type="match status" value="1"/>
</dbReference>
<keyword evidence="4 5" id="KW-0472">Membrane</keyword>
<name>A0ABY6K348_9ARAC</name>
<evidence type="ECO:0000256" key="5">
    <source>
        <dbReference type="SAM" id="Phobius"/>
    </source>
</evidence>
<feature type="transmembrane region" description="Helical" evidence="5">
    <location>
        <begin position="80"/>
        <end position="103"/>
    </location>
</feature>
<comment type="subcellular location">
    <subcellularLocation>
        <location evidence="1">Membrane</location>
        <topology evidence="1">Multi-pass membrane protein</topology>
    </subcellularLocation>
</comment>
<dbReference type="InterPro" id="IPR019372">
    <property type="entry name" value="LHFPL"/>
</dbReference>
<reference evidence="6 7" key="1">
    <citation type="submission" date="2022-01" db="EMBL/GenBank/DDBJ databases">
        <title>A chromosomal length assembly of Cordylochernes scorpioides.</title>
        <authorList>
            <person name="Zeh D."/>
            <person name="Zeh J."/>
        </authorList>
    </citation>
    <scope>NUCLEOTIDE SEQUENCE [LARGE SCALE GENOMIC DNA]</scope>
    <source>
        <strain evidence="6">IN4F17</strain>
        <tissue evidence="6">Whole Body</tissue>
    </source>
</reference>
<dbReference type="Proteomes" id="UP001235939">
    <property type="component" value="Chromosome 02"/>
</dbReference>
<dbReference type="Pfam" id="PF10242">
    <property type="entry name" value="L_HMGIC_fpl"/>
    <property type="match status" value="1"/>
</dbReference>
<proteinExistence type="predicted"/>
<evidence type="ECO:0000313" key="7">
    <source>
        <dbReference type="Proteomes" id="UP001235939"/>
    </source>
</evidence>
<dbReference type="EMBL" id="CP092864">
    <property type="protein sequence ID" value="UYV62308.1"/>
    <property type="molecule type" value="Genomic_DNA"/>
</dbReference>
<organism evidence="6 7">
    <name type="scientific">Cordylochernes scorpioides</name>
    <dbReference type="NCBI Taxonomy" id="51811"/>
    <lineage>
        <taxon>Eukaryota</taxon>
        <taxon>Metazoa</taxon>
        <taxon>Ecdysozoa</taxon>
        <taxon>Arthropoda</taxon>
        <taxon>Chelicerata</taxon>
        <taxon>Arachnida</taxon>
        <taxon>Pseudoscorpiones</taxon>
        <taxon>Cheliferoidea</taxon>
        <taxon>Chernetidae</taxon>
        <taxon>Cordylochernes</taxon>
    </lineage>
</organism>
<protein>
    <submittedName>
        <fullName evidence="6">LHFPL5</fullName>
    </submittedName>
</protein>
<evidence type="ECO:0000256" key="1">
    <source>
        <dbReference type="ARBA" id="ARBA00004141"/>
    </source>
</evidence>
<sequence length="176" mass="19024">MVIGVLIFPAGWDADVVREVCGAEADDYNPGQCGVRWAFILAVIGVCDCAVLASLAFVLGTRYVKLLPEHYINNSSLFKAGTSSVNTITVILVSFCVVNYIIYMPGSLNHPDFETRVGAGEVNSAFVADNQSLTSRKSGGGLPPVMVVSPSALDHERFSEYSHRTARADYGRNFQL</sequence>
<keyword evidence="2 5" id="KW-0812">Transmembrane</keyword>
<feature type="transmembrane region" description="Helical" evidence="5">
    <location>
        <begin position="37"/>
        <end position="59"/>
    </location>
</feature>
<accession>A0ABY6K348</accession>